<proteinExistence type="predicted"/>
<gene>
    <name evidence="2" type="ORF">MYCIT1_LOCUS29494</name>
</gene>
<feature type="transmembrane region" description="Helical" evidence="1">
    <location>
        <begin position="85"/>
        <end position="102"/>
    </location>
</feature>
<keyword evidence="1" id="KW-1133">Transmembrane helix</keyword>
<keyword evidence="1" id="KW-0812">Transmembrane</keyword>
<protein>
    <submittedName>
        <fullName evidence="2">Uncharacterized protein</fullName>
    </submittedName>
</protein>
<name>A0AAD2HP59_9AGAR</name>
<feature type="transmembrane region" description="Helical" evidence="1">
    <location>
        <begin position="296"/>
        <end position="322"/>
    </location>
</feature>
<sequence length="339" mass="36728">MSGSTILRRLFPLVVFPVLSALALKLTFGNIRASGLRPQLEAQCPIPLGSAPHRLEYTTLESVDKALCGIVTFFHLALTPEVLPLLNYFLGSAFSLLALPAFESHRIGRASILGLPVLVGLSMQVFTVGAVLPLYWLVFIFSGAAERKPPNASVPNAHAQATVFGLVVGVGVPSACLILLRDSHVTALWQIFPVFQFIAQAAHLLVRRSDTRSGFSWVQALYLGAFIIASSTHLATLFGLGPDVVDLKALFTPSVAPRLDVPMNLKAFDFLQWDLFFAFGSTLLATLWFARSASQFILLVLWNTAGSILFGPGAAIAGVALWRESYLHSGPKSQEKKKE</sequence>
<dbReference type="Proteomes" id="UP001295794">
    <property type="component" value="Unassembled WGS sequence"/>
</dbReference>
<evidence type="ECO:0000313" key="2">
    <source>
        <dbReference type="EMBL" id="CAK5279442.1"/>
    </source>
</evidence>
<reference evidence="2" key="1">
    <citation type="submission" date="2023-11" db="EMBL/GenBank/DDBJ databases">
        <authorList>
            <person name="De Vega J J."/>
            <person name="De Vega J J."/>
        </authorList>
    </citation>
    <scope>NUCLEOTIDE SEQUENCE</scope>
</reference>
<feature type="transmembrane region" description="Helical" evidence="1">
    <location>
        <begin position="161"/>
        <end position="180"/>
    </location>
</feature>
<feature type="transmembrane region" description="Helical" evidence="1">
    <location>
        <begin position="218"/>
        <end position="240"/>
    </location>
</feature>
<evidence type="ECO:0000313" key="3">
    <source>
        <dbReference type="Proteomes" id="UP001295794"/>
    </source>
</evidence>
<feature type="transmembrane region" description="Helical" evidence="1">
    <location>
        <begin position="273"/>
        <end position="290"/>
    </location>
</feature>
<keyword evidence="3" id="KW-1185">Reference proteome</keyword>
<comment type="caution">
    <text evidence="2">The sequence shown here is derived from an EMBL/GenBank/DDBJ whole genome shotgun (WGS) entry which is preliminary data.</text>
</comment>
<keyword evidence="1" id="KW-0472">Membrane</keyword>
<organism evidence="2 3">
    <name type="scientific">Mycena citricolor</name>
    <dbReference type="NCBI Taxonomy" id="2018698"/>
    <lineage>
        <taxon>Eukaryota</taxon>
        <taxon>Fungi</taxon>
        <taxon>Dikarya</taxon>
        <taxon>Basidiomycota</taxon>
        <taxon>Agaricomycotina</taxon>
        <taxon>Agaricomycetes</taxon>
        <taxon>Agaricomycetidae</taxon>
        <taxon>Agaricales</taxon>
        <taxon>Marasmiineae</taxon>
        <taxon>Mycenaceae</taxon>
        <taxon>Mycena</taxon>
    </lineage>
</organism>
<evidence type="ECO:0000256" key="1">
    <source>
        <dbReference type="SAM" id="Phobius"/>
    </source>
</evidence>
<dbReference type="EMBL" id="CAVNYO010000436">
    <property type="protein sequence ID" value="CAK5279442.1"/>
    <property type="molecule type" value="Genomic_DNA"/>
</dbReference>
<accession>A0AAD2HP59</accession>
<feature type="transmembrane region" description="Helical" evidence="1">
    <location>
        <begin position="114"/>
        <end position="141"/>
    </location>
</feature>
<dbReference type="AlphaFoldDB" id="A0AAD2HP59"/>